<comment type="caution">
    <text evidence="4">The sequence shown here is derived from an EMBL/GenBank/DDBJ whole genome shotgun (WGS) entry which is preliminary data.</text>
</comment>
<dbReference type="PANTHER" id="PTHR33194:SF4">
    <property type="entry name" value="CCHC-TYPE DOMAIN-CONTAINING PROTEIN"/>
    <property type="match status" value="1"/>
</dbReference>
<dbReference type="InterPro" id="IPR036875">
    <property type="entry name" value="Znf_CCHC_sf"/>
</dbReference>
<dbReference type="SMART" id="SM00343">
    <property type="entry name" value="ZnF_C2HC"/>
    <property type="match status" value="1"/>
</dbReference>
<keyword evidence="1" id="KW-0479">Metal-binding</keyword>
<feature type="region of interest" description="Disordered" evidence="2">
    <location>
        <begin position="212"/>
        <end position="268"/>
    </location>
</feature>
<feature type="domain" description="CCHC-type" evidence="3">
    <location>
        <begin position="280"/>
        <end position="295"/>
    </location>
</feature>
<feature type="compositionally biased region" description="Polar residues" evidence="2">
    <location>
        <begin position="212"/>
        <end position="228"/>
    </location>
</feature>
<keyword evidence="1" id="KW-0862">Zinc</keyword>
<gene>
    <name evidence="4" type="ORF">GPM918_LOCUS28143</name>
    <name evidence="5" type="ORF">SRO942_LOCUS28607</name>
</gene>
<dbReference type="AlphaFoldDB" id="A0A815D5J1"/>
<dbReference type="EMBL" id="CAJOBC010033804">
    <property type="protein sequence ID" value="CAF4102806.1"/>
    <property type="molecule type" value="Genomic_DNA"/>
</dbReference>
<dbReference type="Gene3D" id="4.10.60.10">
    <property type="entry name" value="Zinc finger, CCHC-type"/>
    <property type="match status" value="1"/>
</dbReference>
<dbReference type="InterPro" id="IPR001878">
    <property type="entry name" value="Znf_CCHC"/>
</dbReference>
<dbReference type="PANTHER" id="PTHR33194">
    <property type="entry name" value="ZINC KNUCKLE DOMAINCONTAINING PROTEIN"/>
    <property type="match status" value="1"/>
</dbReference>
<dbReference type="EMBL" id="CAJNOQ010012153">
    <property type="protein sequence ID" value="CAF1293220.1"/>
    <property type="molecule type" value="Genomic_DNA"/>
</dbReference>
<dbReference type="GO" id="GO:0008270">
    <property type="term" value="F:zinc ion binding"/>
    <property type="evidence" value="ECO:0007669"/>
    <property type="project" value="UniProtKB-KW"/>
</dbReference>
<evidence type="ECO:0000256" key="2">
    <source>
        <dbReference type="SAM" id="MobiDB-lite"/>
    </source>
</evidence>
<dbReference type="SUPFAM" id="SSF57756">
    <property type="entry name" value="Retrovirus zinc finger-like domains"/>
    <property type="match status" value="1"/>
</dbReference>
<dbReference type="Proteomes" id="UP000681722">
    <property type="component" value="Unassembled WGS sequence"/>
</dbReference>
<organism evidence="4 6">
    <name type="scientific">Didymodactylos carnosus</name>
    <dbReference type="NCBI Taxonomy" id="1234261"/>
    <lineage>
        <taxon>Eukaryota</taxon>
        <taxon>Metazoa</taxon>
        <taxon>Spiralia</taxon>
        <taxon>Gnathifera</taxon>
        <taxon>Rotifera</taxon>
        <taxon>Eurotatoria</taxon>
        <taxon>Bdelloidea</taxon>
        <taxon>Philodinida</taxon>
        <taxon>Philodinidae</taxon>
        <taxon>Didymodactylos</taxon>
    </lineage>
</organism>
<name>A0A815D5J1_9BILA</name>
<dbReference type="OrthoDB" id="10090179at2759"/>
<dbReference type="GO" id="GO:0003676">
    <property type="term" value="F:nucleic acid binding"/>
    <property type="evidence" value="ECO:0007669"/>
    <property type="project" value="InterPro"/>
</dbReference>
<evidence type="ECO:0000313" key="6">
    <source>
        <dbReference type="Proteomes" id="UP000663829"/>
    </source>
</evidence>
<evidence type="ECO:0000259" key="3">
    <source>
        <dbReference type="PROSITE" id="PS50158"/>
    </source>
</evidence>
<protein>
    <recommendedName>
        <fullName evidence="3">CCHC-type domain-containing protein</fullName>
    </recommendedName>
</protein>
<feature type="compositionally biased region" description="Low complexity" evidence="2">
    <location>
        <begin position="229"/>
        <end position="245"/>
    </location>
</feature>
<accession>A0A815D5J1</accession>
<evidence type="ECO:0000313" key="5">
    <source>
        <dbReference type="EMBL" id="CAF4102806.1"/>
    </source>
</evidence>
<evidence type="ECO:0000256" key="1">
    <source>
        <dbReference type="PROSITE-ProRule" id="PRU00047"/>
    </source>
</evidence>
<keyword evidence="1" id="KW-0863">Zinc-finger</keyword>
<evidence type="ECO:0000313" key="4">
    <source>
        <dbReference type="EMBL" id="CAF1293220.1"/>
    </source>
</evidence>
<reference evidence="4" key="1">
    <citation type="submission" date="2021-02" db="EMBL/GenBank/DDBJ databases">
        <authorList>
            <person name="Nowell W R."/>
        </authorList>
    </citation>
    <scope>NUCLEOTIDE SEQUENCE</scope>
</reference>
<sequence>MPTVSRCFRSERHIQKPANVIQETRHGERDLEIHHTHYLLLDDVPIVTIVVDGGRDTIKNIYYDLHHDVSVVIVDGFVSVNKNAFPSCLNFPPGAAREWYNNHQEECSDYVSLIHELKTTFSSLIRDEMAFQRLPCQQTYSETIIDYYNHVLQLCQQADPNMSDESTVKYLKQGVKPSFREKILDQNPTTPKEFLRYARRIEDIKDSLAINTTSSFSQDTPSSGYHSSRQYYNNNRNNGRAYQQQHPILPSTPRLPKPATNVSSSSANNNHYFERQNVTCYGCGQQGHYLRACPQNRQQRQHFL</sequence>
<dbReference type="Proteomes" id="UP000663829">
    <property type="component" value="Unassembled WGS sequence"/>
</dbReference>
<proteinExistence type="predicted"/>
<keyword evidence="6" id="KW-1185">Reference proteome</keyword>
<dbReference type="PROSITE" id="PS50158">
    <property type="entry name" value="ZF_CCHC"/>
    <property type="match status" value="1"/>
</dbReference>